<dbReference type="PIRSF" id="PIRSF037228">
    <property type="entry name" value="Lant_mod_RumM"/>
    <property type="match status" value="1"/>
</dbReference>
<dbReference type="PRINTS" id="PR01950">
    <property type="entry name" value="LANCSUPER"/>
</dbReference>
<dbReference type="PATRIC" id="fig|1682.24.peg.1112"/>
<dbReference type="SUPFAM" id="SSF158745">
    <property type="entry name" value="LanC-like"/>
    <property type="match status" value="1"/>
</dbReference>
<dbReference type="InterPro" id="IPR007822">
    <property type="entry name" value="LANC-like"/>
</dbReference>
<dbReference type="GO" id="GO:0005975">
    <property type="term" value="P:carbohydrate metabolic process"/>
    <property type="evidence" value="ECO:0007669"/>
    <property type="project" value="InterPro"/>
</dbReference>
<dbReference type="Gene3D" id="1.50.10.10">
    <property type="match status" value="1"/>
</dbReference>
<dbReference type="InterPro" id="IPR025410">
    <property type="entry name" value="Lant_dehyd"/>
</dbReference>
<gene>
    <name evidence="2" type="ORF">RY67_1151</name>
</gene>
<feature type="binding site" evidence="1">
    <location>
        <position position="900"/>
    </location>
    <ligand>
        <name>Zn(2+)</name>
        <dbReference type="ChEBI" id="CHEBI:29105"/>
    </ligand>
</feature>
<evidence type="ECO:0000313" key="3">
    <source>
        <dbReference type="Proteomes" id="UP000067206"/>
    </source>
</evidence>
<dbReference type="InterPro" id="IPR017146">
    <property type="entry name" value="Lanti_2_LanM"/>
</dbReference>
<evidence type="ECO:0000256" key="1">
    <source>
        <dbReference type="PIRSR" id="PIRSR607822-1"/>
    </source>
</evidence>
<dbReference type="AlphaFoldDB" id="A0A0M4MED8"/>
<sequence length="1026" mass="114412">MVQSLHVDERYTSVSWKTISATAWQNADNLDDKQFQIYLQQHGLTKGSLSALLSGQGWIPRADVSWFKLVKPILLHGVTKKYHPSRPLIVESTQLDRLPFSGALESVVANQCEWLNPWRGKLRSELLQTLTDSLAESLANISIRCFVNEFTCLQSNPTETRTTGYNEFNESLKSAGVRDAFYAKYPMLARLMIQQVMQWRKNTNEFLDRLVSDERQLIAEGFVSALASEAVAADSMGGDPHNGGSRVLTVSYSNGDKVMYKPRDCGAYDFYHGFIRIINESKFQPFPLLSPKSLTKLDYGWVEYIPTAAHAVDLSSYEIQMGSVLAVCHALGSSDMHMDNIIASAYGPVPIDLETIVQNRSIFCEKAIEKAVAQLNSTVLGTGILPTVMKTGENTDIDVSAFSGSLKSQTATITCIVHPFTDAMTIKRVNTSTGRSHNQPENLKPSDLPQYGNLFMEGFSATYQAILDKLSDLTKYVRDSSGFRIRCVMRPTRSYSMLLSEMRQPSRMHSGIQMDDLLRKVWSVSPFSGFHNYMCWDEELQLRHCDIPLFQTDFDSTSLFSCTGKEASNYYRESARSYLAKRLLSLGQEDLQESINYIQQSFLTIPYFRTSVQWRRKTGVSIFMKHDRELNFNILDMAYSLQRDLIDKSICGKNDVTWNTMCNDEEKGKYEIKPIGYSLYDGAAGLCVALTHAYIALPNSGSQTLELASRIALSLCDIINDWTNRRVDIPLGAFSGISGLIYACTCYMRETGHKLDMPAKTVVLDRIQEESKKDTLLDIMSGSAGACAVLASGVLGQDDSTIQITKQLAQRIIRQAVRGDDDTLAWPQKSTGIMLGGFAHGATGIGWALSKTADFTNSDEIHDYAVRALAFDNQFFDKERGLWRDARSTDNAPSYPMRWCHGAPGIIMAQYDSSDYKQQNDFLGTLAKRIIVSPLDSSDCLCHGTLGNWLALKNILSSYEKDAAASDQYLRRVISRIRSEGAKSGILSGQLDSVGLMLGESGWLTALLIKLDPSIPNPLLLELPTS</sequence>
<accession>A0A0M4MED8</accession>
<evidence type="ECO:0000313" key="2">
    <source>
        <dbReference type="EMBL" id="ALE09187.1"/>
    </source>
</evidence>
<dbReference type="InterPro" id="IPR012341">
    <property type="entry name" value="6hp_glycosidase-like_sf"/>
</dbReference>
<proteinExistence type="predicted"/>
<protein>
    <submittedName>
        <fullName evidence="2">Putative lantibiotic modifying enzyme</fullName>
    </submittedName>
</protein>
<keyword evidence="1" id="KW-0479">Metal-binding</keyword>
<organism evidence="2 3">
    <name type="scientific">Bifidobacterium longum subsp. infantis</name>
    <dbReference type="NCBI Taxonomy" id="1682"/>
    <lineage>
        <taxon>Bacteria</taxon>
        <taxon>Bacillati</taxon>
        <taxon>Actinomycetota</taxon>
        <taxon>Actinomycetes</taxon>
        <taxon>Bifidobacteriales</taxon>
        <taxon>Bifidobacteriaceae</taxon>
        <taxon>Bifidobacterium</taxon>
    </lineage>
</organism>
<dbReference type="SMART" id="SM01260">
    <property type="entry name" value="LANC_like"/>
    <property type="match status" value="1"/>
</dbReference>
<dbReference type="Pfam" id="PF13575">
    <property type="entry name" value="DUF4135"/>
    <property type="match status" value="1"/>
</dbReference>
<keyword evidence="1" id="KW-0862">Zinc</keyword>
<feature type="binding site" evidence="1">
    <location>
        <position position="942"/>
    </location>
    <ligand>
        <name>Zn(2+)</name>
        <dbReference type="ChEBI" id="CHEBI:29105"/>
    </ligand>
</feature>
<dbReference type="Pfam" id="PF05147">
    <property type="entry name" value="LANC_like"/>
    <property type="match status" value="1"/>
</dbReference>
<dbReference type="NCBIfam" id="TIGR03897">
    <property type="entry name" value="lanti_2_LanM"/>
    <property type="match status" value="1"/>
</dbReference>
<feature type="binding site" evidence="1">
    <location>
        <position position="943"/>
    </location>
    <ligand>
        <name>Zn(2+)</name>
        <dbReference type="ChEBI" id="CHEBI:29105"/>
    </ligand>
</feature>
<dbReference type="GO" id="GO:0046872">
    <property type="term" value="F:metal ion binding"/>
    <property type="evidence" value="ECO:0007669"/>
    <property type="project" value="UniProtKB-KW"/>
</dbReference>
<dbReference type="EMBL" id="CP010411">
    <property type="protein sequence ID" value="ALE09187.1"/>
    <property type="molecule type" value="Genomic_DNA"/>
</dbReference>
<dbReference type="GO" id="GO:0031179">
    <property type="term" value="P:peptide modification"/>
    <property type="evidence" value="ECO:0007669"/>
    <property type="project" value="InterPro"/>
</dbReference>
<dbReference type="Proteomes" id="UP000067206">
    <property type="component" value="Chromosome"/>
</dbReference>
<name>A0A0M4MED8_BIFLI</name>
<dbReference type="CDD" id="cd04792">
    <property type="entry name" value="LanM-like"/>
    <property type="match status" value="1"/>
</dbReference>
<reference evidence="2 3" key="1">
    <citation type="submission" date="2014-12" db="EMBL/GenBank/DDBJ databases">
        <title>Complete genome sequence of Bifidobacterium longum subsp. infantis BT1.</title>
        <authorList>
            <person name="Kim J.F."/>
            <person name="Kwak M.-J."/>
        </authorList>
    </citation>
    <scope>NUCLEOTIDE SEQUENCE [LARGE SCALE GENOMIC DNA]</scope>
    <source>
        <strain evidence="2 3">BT1</strain>
    </source>
</reference>